<comment type="subcellular location">
    <subcellularLocation>
        <location evidence="9">Cytoplasm</location>
    </subcellularLocation>
</comment>
<dbReference type="EC" id="3.4.11.1" evidence="9"/>
<evidence type="ECO:0000256" key="5">
    <source>
        <dbReference type="ARBA" id="ARBA00022670"/>
    </source>
</evidence>
<dbReference type="GO" id="GO:0030145">
    <property type="term" value="F:manganese ion binding"/>
    <property type="evidence" value="ECO:0007669"/>
    <property type="project" value="UniProtKB-UniRule"/>
</dbReference>
<dbReference type="InterPro" id="IPR000819">
    <property type="entry name" value="Peptidase_M17_C"/>
</dbReference>
<feature type="binding site" evidence="9">
    <location>
        <position position="272"/>
    </location>
    <ligand>
        <name>Mn(2+)</name>
        <dbReference type="ChEBI" id="CHEBI:29035"/>
        <label>2</label>
    </ligand>
</feature>
<dbReference type="Pfam" id="PF00883">
    <property type="entry name" value="Peptidase_M17"/>
    <property type="match status" value="1"/>
</dbReference>
<comment type="cofactor">
    <cofactor evidence="9">
        <name>Mn(2+)</name>
        <dbReference type="ChEBI" id="CHEBI:29035"/>
    </cofactor>
    <text evidence="9">Binds 2 manganese ions per subunit.</text>
</comment>
<dbReference type="NCBIfam" id="NF002073">
    <property type="entry name" value="PRK00913.1-2"/>
    <property type="match status" value="1"/>
</dbReference>
<comment type="catalytic activity">
    <reaction evidence="1 9">
        <text>Release of an N-terminal amino acid, Xaa-|-Yaa-, in which Xaa is preferably Leu, but may be other amino acids including Pro although not Arg or Lys, and Yaa may be Pro. Amino acid amides and methyl esters are also readily hydrolyzed, but rates on arylamides are exceedingly low.</text>
        <dbReference type="EC" id="3.4.11.1"/>
    </reaction>
</comment>
<evidence type="ECO:0000313" key="12">
    <source>
        <dbReference type="Proteomes" id="UP000242886"/>
    </source>
</evidence>
<dbReference type="GO" id="GO:0005737">
    <property type="term" value="C:cytoplasm"/>
    <property type="evidence" value="ECO:0007669"/>
    <property type="project" value="UniProtKB-SubCell"/>
</dbReference>
<dbReference type="InterPro" id="IPR023042">
    <property type="entry name" value="Peptidase_M17_leu_NH2_pept"/>
</dbReference>
<comment type="catalytic activity">
    <reaction evidence="2 9">
        <text>Release of an N-terminal amino acid, preferentially leucine, but not glutamic or aspartic acids.</text>
        <dbReference type="EC" id="3.4.11.10"/>
    </reaction>
</comment>
<feature type="binding site" evidence="9">
    <location>
        <position position="272"/>
    </location>
    <ligand>
        <name>Mn(2+)</name>
        <dbReference type="ChEBI" id="CHEBI:29035"/>
        <label>1</label>
    </ligand>
</feature>
<name>A0A7Z7MVM7_9PROT</name>
<reference evidence="11" key="1">
    <citation type="submission" date="2017-03" db="EMBL/GenBank/DDBJ databases">
        <authorList>
            <consortium name="AG Boll"/>
        </authorList>
    </citation>
    <scope>NUCLEOTIDE SEQUENCE [LARGE SCALE GENOMIC DNA]</scope>
    <source>
        <strain evidence="11">Chol</strain>
    </source>
</reference>
<dbReference type="GO" id="GO:0070006">
    <property type="term" value="F:metalloaminopeptidase activity"/>
    <property type="evidence" value="ECO:0007669"/>
    <property type="project" value="InterPro"/>
</dbReference>
<keyword evidence="8 9" id="KW-0464">Manganese</keyword>
<dbReference type="SUPFAM" id="SSF53187">
    <property type="entry name" value="Zn-dependent exopeptidases"/>
    <property type="match status" value="1"/>
</dbReference>
<dbReference type="InterPro" id="IPR011356">
    <property type="entry name" value="Leucine_aapep/pepB"/>
</dbReference>
<evidence type="ECO:0000256" key="1">
    <source>
        <dbReference type="ARBA" id="ARBA00000135"/>
    </source>
</evidence>
<evidence type="ECO:0000259" key="10">
    <source>
        <dbReference type="PROSITE" id="PS00631"/>
    </source>
</evidence>
<feature type="binding site" evidence="9">
    <location>
        <position position="349"/>
    </location>
    <ligand>
        <name>Mn(2+)</name>
        <dbReference type="ChEBI" id="CHEBI:29035"/>
        <label>1</label>
    </ligand>
</feature>
<dbReference type="NCBIfam" id="NF002083">
    <property type="entry name" value="PRK00913.3-5"/>
    <property type="match status" value="1"/>
</dbReference>
<dbReference type="HAMAP" id="MF_00181">
    <property type="entry name" value="Cytosol_peptidase_M17"/>
    <property type="match status" value="1"/>
</dbReference>
<dbReference type="Proteomes" id="UP000242886">
    <property type="component" value="Chromosome SDENCHOL"/>
</dbReference>
<dbReference type="Gene3D" id="3.40.630.10">
    <property type="entry name" value="Zn peptidases"/>
    <property type="match status" value="1"/>
</dbReference>
<dbReference type="InterPro" id="IPR043472">
    <property type="entry name" value="Macro_dom-like"/>
</dbReference>
<dbReference type="FunFam" id="3.40.630.10:FF:000004">
    <property type="entry name" value="Probable cytosol aminopeptidase"/>
    <property type="match status" value="1"/>
</dbReference>
<keyword evidence="6 9" id="KW-0479">Metal-binding</keyword>
<dbReference type="Pfam" id="PF02789">
    <property type="entry name" value="Peptidase_M17_N"/>
    <property type="match status" value="1"/>
</dbReference>
<dbReference type="NCBIfam" id="NF002077">
    <property type="entry name" value="PRK00913.2-4"/>
    <property type="match status" value="1"/>
</dbReference>
<feature type="binding site" evidence="9">
    <location>
        <position position="290"/>
    </location>
    <ligand>
        <name>Mn(2+)</name>
        <dbReference type="ChEBI" id="CHEBI:29035"/>
        <label>2</label>
    </ligand>
</feature>
<protein>
    <recommendedName>
        <fullName evidence="9">Probable cytosol aminopeptidase</fullName>
        <ecNumber evidence="9">3.4.11.1</ecNumber>
    </recommendedName>
    <alternativeName>
        <fullName evidence="9">Leucine aminopeptidase</fullName>
        <shortName evidence="9">LAP</shortName>
        <ecNumber evidence="9">3.4.11.10</ecNumber>
    </alternativeName>
    <alternativeName>
        <fullName evidence="9">Leucyl aminopeptidase</fullName>
    </alternativeName>
</protein>
<dbReference type="CDD" id="cd00433">
    <property type="entry name" value="Peptidase_M17"/>
    <property type="match status" value="1"/>
</dbReference>
<dbReference type="PRINTS" id="PR00481">
    <property type="entry name" value="LAMNOPPTDASE"/>
</dbReference>
<feature type="binding site" evidence="9">
    <location>
        <position position="351"/>
    </location>
    <ligand>
        <name>Mn(2+)</name>
        <dbReference type="ChEBI" id="CHEBI:29035"/>
        <label>2</label>
    </ligand>
</feature>
<feature type="active site" evidence="9">
    <location>
        <position position="353"/>
    </location>
</feature>
<evidence type="ECO:0000256" key="6">
    <source>
        <dbReference type="ARBA" id="ARBA00022723"/>
    </source>
</evidence>
<accession>A0A7Z7MVM7</accession>
<proteinExistence type="inferred from homology"/>
<evidence type="ECO:0000313" key="11">
    <source>
        <dbReference type="EMBL" id="SMB26288.1"/>
    </source>
</evidence>
<sequence length="499" mass="54149">MEFSIKSGSPEKQRSACVVVGVFEPRKLTVPGEILNKASNQYISDLLRRGDLEGKSGTTLLLHNVPGTLCDRILLVGLGKEKEFREKEFRTAIATTIRTLNEIGAFDATITLTELAVKKCDLPWRIRQTVLIAAETLYRFDHYKSKKDEVRRPLRKLTLAVESRTDLAAAEKALEEGQAIVLGMNLCKDLGNLPGNVCTPGYLAEQALELAKTYPLKAEILEREDMEKLGMGSLLSVARGSHQPPKFIILRHDGGKNTAKPVVLVGKGITFDTGGISLKPGAEMDEMKYDMCGAASVLGTMKAIAQMGLKLNVVGIIPTTENMPGGNATRPGDIVTSMSGQTIEILNTDAEGRLILCDALTYAERFEPACVIDIATLTGACVIALGHVASGLLANDDTLARDLLNAGQNAYDRAWQLPLWEDYQEQLKSPFADMANIGGRAAGTITAASFLARFTKKFHWAHLDIAGTAWKSGEKKGATGRPVPLLTHFLMARARSRGE</sequence>
<keyword evidence="7 9" id="KW-0378">Hydrolase</keyword>
<feature type="domain" description="Cytosol aminopeptidase" evidence="10">
    <location>
        <begin position="347"/>
        <end position="354"/>
    </location>
</feature>
<evidence type="ECO:0000256" key="8">
    <source>
        <dbReference type="ARBA" id="ARBA00023211"/>
    </source>
</evidence>
<evidence type="ECO:0000256" key="7">
    <source>
        <dbReference type="ARBA" id="ARBA00022801"/>
    </source>
</evidence>
<dbReference type="EC" id="3.4.11.10" evidence="9"/>
<dbReference type="SUPFAM" id="SSF52949">
    <property type="entry name" value="Macro domain-like"/>
    <property type="match status" value="1"/>
</dbReference>
<feature type="active site" evidence="9">
    <location>
        <position position="279"/>
    </location>
</feature>
<dbReference type="EMBL" id="LT837803">
    <property type="protein sequence ID" value="SMB26288.1"/>
    <property type="molecule type" value="Genomic_DNA"/>
</dbReference>
<keyword evidence="5 9" id="KW-0645">Protease</keyword>
<dbReference type="NCBIfam" id="NF002074">
    <property type="entry name" value="PRK00913.1-4"/>
    <property type="match status" value="1"/>
</dbReference>
<dbReference type="PROSITE" id="PS00631">
    <property type="entry name" value="CYTOSOL_AP"/>
    <property type="match status" value="1"/>
</dbReference>
<gene>
    <name evidence="9 11" type="primary">pepA</name>
    <name evidence="11" type="ORF">SDENCHOL_20104</name>
</gene>
<dbReference type="PANTHER" id="PTHR11963:SF23">
    <property type="entry name" value="CYTOSOL AMINOPEPTIDASE"/>
    <property type="match status" value="1"/>
</dbReference>
<dbReference type="GO" id="GO:0006508">
    <property type="term" value="P:proteolysis"/>
    <property type="evidence" value="ECO:0007669"/>
    <property type="project" value="UniProtKB-KW"/>
</dbReference>
<feature type="binding site" evidence="9">
    <location>
        <position position="351"/>
    </location>
    <ligand>
        <name>Mn(2+)</name>
        <dbReference type="ChEBI" id="CHEBI:29035"/>
        <label>1</label>
    </ligand>
</feature>
<comment type="similarity">
    <text evidence="3 9">Belongs to the peptidase M17 family.</text>
</comment>
<evidence type="ECO:0000256" key="4">
    <source>
        <dbReference type="ARBA" id="ARBA00022438"/>
    </source>
</evidence>
<dbReference type="PANTHER" id="PTHR11963">
    <property type="entry name" value="LEUCINE AMINOPEPTIDASE-RELATED"/>
    <property type="match status" value="1"/>
</dbReference>
<dbReference type="Gene3D" id="3.40.220.10">
    <property type="entry name" value="Leucine Aminopeptidase, subunit E, domain 1"/>
    <property type="match status" value="1"/>
</dbReference>
<dbReference type="InterPro" id="IPR008283">
    <property type="entry name" value="Peptidase_M17_N"/>
</dbReference>
<organism evidence="11 12">
    <name type="scientific">Sterolibacterium denitrificans</name>
    <dbReference type="NCBI Taxonomy" id="157592"/>
    <lineage>
        <taxon>Bacteria</taxon>
        <taxon>Pseudomonadati</taxon>
        <taxon>Pseudomonadota</taxon>
        <taxon>Betaproteobacteria</taxon>
        <taxon>Nitrosomonadales</taxon>
        <taxon>Sterolibacteriaceae</taxon>
        <taxon>Sterolibacterium</taxon>
    </lineage>
</organism>
<keyword evidence="9" id="KW-0963">Cytoplasm</keyword>
<evidence type="ECO:0000256" key="3">
    <source>
        <dbReference type="ARBA" id="ARBA00009528"/>
    </source>
</evidence>
<feature type="binding site" evidence="9">
    <location>
        <position position="267"/>
    </location>
    <ligand>
        <name>Mn(2+)</name>
        <dbReference type="ChEBI" id="CHEBI:29035"/>
        <label>2</label>
    </ligand>
</feature>
<evidence type="ECO:0000256" key="2">
    <source>
        <dbReference type="ARBA" id="ARBA00000967"/>
    </source>
</evidence>
<evidence type="ECO:0000256" key="9">
    <source>
        <dbReference type="HAMAP-Rule" id="MF_00181"/>
    </source>
</evidence>
<comment type="function">
    <text evidence="9">Presumably involved in the processing and regular turnover of intracellular proteins. Catalyzes the removal of unsubstituted N-terminal amino acids from various peptides.</text>
</comment>
<dbReference type="AlphaFoldDB" id="A0A7Z7MVM7"/>
<keyword evidence="12" id="KW-1185">Reference proteome</keyword>
<keyword evidence="4 9" id="KW-0031">Aminopeptidase</keyword>
<dbReference type="RefSeq" id="WP_154716649.1">
    <property type="nucleotide sequence ID" value="NZ_LT837803.1"/>
</dbReference>